<evidence type="ECO:0000259" key="10">
    <source>
        <dbReference type="Pfam" id="PF12627"/>
    </source>
</evidence>
<dbReference type="Gene3D" id="1.10.3090.10">
    <property type="entry name" value="cca-adding enzyme, domain 2"/>
    <property type="match status" value="1"/>
</dbReference>
<dbReference type="PANTHER" id="PTHR46173">
    <property type="entry name" value="CCA TRNA NUCLEOTIDYLTRANSFERASE 1, MITOCHONDRIAL"/>
    <property type="match status" value="1"/>
</dbReference>
<proteinExistence type="inferred from homology"/>
<keyword evidence="6" id="KW-0547">Nucleotide-binding</keyword>
<dbReference type="RefSeq" id="WP_193536434.1">
    <property type="nucleotide sequence ID" value="NZ_JADCKF010000002.1"/>
</dbReference>
<feature type="domain" description="Poly A polymerase head" evidence="9">
    <location>
        <begin position="26"/>
        <end position="145"/>
    </location>
</feature>
<dbReference type="PANTHER" id="PTHR46173:SF1">
    <property type="entry name" value="CCA TRNA NUCLEOTIDYLTRANSFERASE 1, MITOCHONDRIAL"/>
    <property type="match status" value="1"/>
</dbReference>
<evidence type="ECO:0000256" key="2">
    <source>
        <dbReference type="ARBA" id="ARBA00022679"/>
    </source>
</evidence>
<evidence type="ECO:0000313" key="11">
    <source>
        <dbReference type="EMBL" id="MBE5055072.1"/>
    </source>
</evidence>
<protein>
    <submittedName>
        <fullName evidence="11">tRNA nucleotidyltransferase</fullName>
    </submittedName>
</protein>
<comment type="similarity">
    <text evidence="8">Belongs to the tRNA nucleotidyltransferase/poly(A) polymerase family.</text>
</comment>
<dbReference type="InterPro" id="IPR002646">
    <property type="entry name" value="PolA_pol_head_dom"/>
</dbReference>
<keyword evidence="2 8" id="KW-0808">Transferase</keyword>
<keyword evidence="12" id="KW-1185">Reference proteome</keyword>
<evidence type="ECO:0000259" key="9">
    <source>
        <dbReference type="Pfam" id="PF01743"/>
    </source>
</evidence>
<keyword evidence="7" id="KW-0460">Magnesium</keyword>
<keyword evidence="5" id="KW-0479">Metal-binding</keyword>
<dbReference type="EMBL" id="JADCKF010000002">
    <property type="protein sequence ID" value="MBE5055072.1"/>
    <property type="molecule type" value="Genomic_DNA"/>
</dbReference>
<dbReference type="Gene3D" id="3.30.460.10">
    <property type="entry name" value="Beta Polymerase, domain 2"/>
    <property type="match status" value="1"/>
</dbReference>
<keyword evidence="4" id="KW-0548">Nucleotidyltransferase</keyword>
<keyword evidence="8" id="KW-0694">RNA-binding</keyword>
<dbReference type="InterPro" id="IPR050264">
    <property type="entry name" value="Bact_CCA-adding_enz_type3_sf"/>
</dbReference>
<accession>A0ABR9R8R0</accession>
<organism evidence="11 12">
    <name type="scientific">Pseudoflavonifractor gallinarum</name>
    <dbReference type="NCBI Taxonomy" id="2779352"/>
    <lineage>
        <taxon>Bacteria</taxon>
        <taxon>Bacillati</taxon>
        <taxon>Bacillota</taxon>
        <taxon>Clostridia</taxon>
        <taxon>Eubacteriales</taxon>
        <taxon>Oscillospiraceae</taxon>
        <taxon>Pseudoflavonifractor</taxon>
    </lineage>
</organism>
<gene>
    <name evidence="11" type="ORF">INF37_03525</name>
</gene>
<reference evidence="11 12" key="1">
    <citation type="submission" date="2020-10" db="EMBL/GenBank/DDBJ databases">
        <title>ChiBAC.</title>
        <authorList>
            <person name="Zenner C."/>
            <person name="Hitch T.C.A."/>
            <person name="Clavel T."/>
        </authorList>
    </citation>
    <scope>NUCLEOTIDE SEQUENCE [LARGE SCALE GENOMIC DNA]</scope>
    <source>
        <strain evidence="11 12">DSM 107456</strain>
    </source>
</reference>
<dbReference type="Gene3D" id="1.10.246.80">
    <property type="match status" value="1"/>
</dbReference>
<dbReference type="Pfam" id="PF01743">
    <property type="entry name" value="PolyA_pol"/>
    <property type="match status" value="1"/>
</dbReference>
<dbReference type="Pfam" id="PF12627">
    <property type="entry name" value="PolyA_pol_RNAbd"/>
    <property type="match status" value="1"/>
</dbReference>
<evidence type="ECO:0000256" key="4">
    <source>
        <dbReference type="ARBA" id="ARBA00022695"/>
    </source>
</evidence>
<feature type="domain" description="tRNA nucleotidyltransferase/poly(A) polymerase RNA and SrmB- binding" evidence="10">
    <location>
        <begin position="172"/>
        <end position="224"/>
    </location>
</feature>
<name>A0ABR9R8R0_9FIRM</name>
<dbReference type="InterPro" id="IPR032828">
    <property type="entry name" value="PolyA_RNA-bd"/>
</dbReference>
<keyword evidence="3" id="KW-0819">tRNA processing</keyword>
<evidence type="ECO:0000256" key="3">
    <source>
        <dbReference type="ARBA" id="ARBA00022694"/>
    </source>
</evidence>
<dbReference type="Proteomes" id="UP000806211">
    <property type="component" value="Unassembled WGS sequence"/>
</dbReference>
<dbReference type="SUPFAM" id="SSF81301">
    <property type="entry name" value="Nucleotidyltransferase"/>
    <property type="match status" value="1"/>
</dbReference>
<evidence type="ECO:0000256" key="1">
    <source>
        <dbReference type="ARBA" id="ARBA00001946"/>
    </source>
</evidence>
<evidence type="ECO:0000256" key="8">
    <source>
        <dbReference type="RuleBase" id="RU003953"/>
    </source>
</evidence>
<dbReference type="SUPFAM" id="SSF81891">
    <property type="entry name" value="Poly A polymerase C-terminal region-like"/>
    <property type="match status" value="1"/>
</dbReference>
<sequence length="396" mass="44318">MVKELYIPDGVRRCRDRLWEAGWPTYPVGGCVRDLLLGRTPGDFDLTTAARPETVMALFPRTVPTGMRHGTVTVLTGDGPVEITTFRRESGYTDGRHPGEVRFDATLEEDLARRDFTINAMALAPDGGVIDPFGGRQDLERELIRCVGEPEKRFTEDALRMFRGVRFAAQLGFELQTDTARGIWRCAALAEVLSHERVRGELEKILCSPRPGWARMLFDTGLMRRYGCIPRGAFVTLSRLPRTPEARWAGFCAVVGEEGPSLLETLRLERKTIRACADGFRLWKAGLPQTDEAWRRALWEYGVDGARAGAWMGDWEGRESSPALEQVLRRGDCWSVKELALSGQDLAALGYRGKDIGAAQRQLLDHVLEDPSANTPERLRAYLSETSETIEEDTTC</sequence>
<comment type="caution">
    <text evidence="11">The sequence shown here is derived from an EMBL/GenBank/DDBJ whole genome shotgun (WGS) entry which is preliminary data.</text>
</comment>
<evidence type="ECO:0000256" key="7">
    <source>
        <dbReference type="ARBA" id="ARBA00022842"/>
    </source>
</evidence>
<comment type="cofactor">
    <cofactor evidence="1">
        <name>Mg(2+)</name>
        <dbReference type="ChEBI" id="CHEBI:18420"/>
    </cofactor>
</comment>
<evidence type="ECO:0000256" key="6">
    <source>
        <dbReference type="ARBA" id="ARBA00022741"/>
    </source>
</evidence>
<dbReference type="InterPro" id="IPR043519">
    <property type="entry name" value="NT_sf"/>
</dbReference>
<dbReference type="CDD" id="cd05398">
    <property type="entry name" value="NT_ClassII-CCAase"/>
    <property type="match status" value="1"/>
</dbReference>
<evidence type="ECO:0000256" key="5">
    <source>
        <dbReference type="ARBA" id="ARBA00022723"/>
    </source>
</evidence>
<evidence type="ECO:0000313" key="12">
    <source>
        <dbReference type="Proteomes" id="UP000806211"/>
    </source>
</evidence>